<name>A0A9F5N7G9_PYTBI</name>
<dbReference type="AlphaFoldDB" id="A0A9F5N7G9"/>
<dbReference type="Proteomes" id="UP000695026">
    <property type="component" value="Unplaced"/>
</dbReference>
<dbReference type="RefSeq" id="XP_025032978.1">
    <property type="nucleotide sequence ID" value="XM_025177210.1"/>
</dbReference>
<comment type="caution">
    <text evidence="4">Lacks conserved residue(s) required for the propagation of feature annotation.</text>
</comment>
<evidence type="ECO:0000256" key="4">
    <source>
        <dbReference type="PROSITE-ProRule" id="PRU00302"/>
    </source>
</evidence>
<dbReference type="GeneID" id="112543072"/>
<keyword evidence="1 4" id="KW-0768">Sushi</keyword>
<dbReference type="InterPro" id="IPR000436">
    <property type="entry name" value="Sushi_SCR_CCP_dom"/>
</dbReference>
<dbReference type="SUPFAM" id="SSF57535">
    <property type="entry name" value="Complement control module/SCR domain"/>
    <property type="match status" value="5"/>
</dbReference>
<evidence type="ECO:0000313" key="6">
    <source>
        <dbReference type="Proteomes" id="UP000695026"/>
    </source>
</evidence>
<feature type="domain" description="Sushi" evidence="5">
    <location>
        <begin position="244"/>
        <end position="303"/>
    </location>
</feature>
<dbReference type="OrthoDB" id="10051774at2759"/>
<evidence type="ECO:0000259" key="5">
    <source>
        <dbReference type="PROSITE" id="PS50923"/>
    </source>
</evidence>
<keyword evidence="6" id="KW-1185">Reference proteome</keyword>
<dbReference type="PROSITE" id="PS50923">
    <property type="entry name" value="SUSHI"/>
    <property type="match status" value="3"/>
</dbReference>
<feature type="domain" description="Sushi" evidence="5">
    <location>
        <begin position="1"/>
        <end position="56"/>
    </location>
</feature>
<dbReference type="SMART" id="SM00032">
    <property type="entry name" value="CCP"/>
    <property type="match status" value="5"/>
</dbReference>
<evidence type="ECO:0000256" key="1">
    <source>
        <dbReference type="ARBA" id="ARBA00022659"/>
    </source>
</evidence>
<dbReference type="InterPro" id="IPR035976">
    <property type="entry name" value="Sushi/SCR/CCP_sf"/>
</dbReference>
<sequence length="313" mass="36063">CSPPEIDFGGIEKNKQMEYLENDRIQYKCYPGYDLDGSDWIICKKEGWIPSPKCLAPCILTKQQMDDSNLLLNGGQRHSEWIRNGHTIEFTCRKGYSIVSPSIRKCVDGNLTLPSCISSVICAAPQVDNGNFFPVWSHYKIEDMIYTACEPGYVLKSHKNSSKCTKDGWSPYPKCVTKHCDYPHVENGALSWSNIYYSDVSFPKKVGQIISFKCNRGFLPRNKKHWDRIRCTNFGWDPEPQCYKKCIPPKHLPHGHVTYDHGKTFIEGDEISFNCDVGYYPEYHLPTATCTKNDWFPTLNCFSADSFGWRRRF</sequence>
<organism evidence="6 7">
    <name type="scientific">Python bivittatus</name>
    <name type="common">Burmese python</name>
    <name type="synonym">Python molurus bivittatus</name>
    <dbReference type="NCBI Taxonomy" id="176946"/>
    <lineage>
        <taxon>Eukaryota</taxon>
        <taxon>Metazoa</taxon>
        <taxon>Chordata</taxon>
        <taxon>Craniata</taxon>
        <taxon>Vertebrata</taxon>
        <taxon>Euteleostomi</taxon>
        <taxon>Lepidosauria</taxon>
        <taxon>Squamata</taxon>
        <taxon>Bifurcata</taxon>
        <taxon>Unidentata</taxon>
        <taxon>Episquamata</taxon>
        <taxon>Toxicofera</taxon>
        <taxon>Serpentes</taxon>
        <taxon>Henophidia</taxon>
        <taxon>Pythonidae</taxon>
        <taxon>Python</taxon>
    </lineage>
</organism>
<protein>
    <submittedName>
        <fullName evidence="7">Complement factor H-related protein 3-like</fullName>
    </submittedName>
</protein>
<gene>
    <name evidence="7" type="primary">LOC112543072</name>
</gene>
<evidence type="ECO:0000256" key="2">
    <source>
        <dbReference type="ARBA" id="ARBA00022729"/>
    </source>
</evidence>
<reference evidence="7" key="1">
    <citation type="submission" date="2025-08" db="UniProtKB">
        <authorList>
            <consortium name="RefSeq"/>
        </authorList>
    </citation>
    <scope>IDENTIFICATION</scope>
    <source>
        <tissue evidence="7">Liver</tissue>
    </source>
</reference>
<dbReference type="InterPro" id="IPR051503">
    <property type="entry name" value="ComplSys_Reg/VirEntry_Med"/>
</dbReference>
<accession>A0A9F5N7G9</accession>
<proteinExistence type="predicted"/>
<evidence type="ECO:0000313" key="7">
    <source>
        <dbReference type="RefSeq" id="XP_025032978.1"/>
    </source>
</evidence>
<evidence type="ECO:0000256" key="3">
    <source>
        <dbReference type="ARBA" id="ARBA00023157"/>
    </source>
</evidence>
<keyword evidence="2" id="KW-0732">Signal</keyword>
<dbReference type="KEGG" id="pbi:112543072"/>
<keyword evidence="3" id="KW-1015">Disulfide bond</keyword>
<feature type="domain" description="Sushi" evidence="5">
    <location>
        <begin position="120"/>
        <end position="177"/>
    </location>
</feature>
<dbReference type="PANTHER" id="PTHR45785">
    <property type="entry name" value="COMPLEMENT FACTOR H-RELATED"/>
    <property type="match status" value="1"/>
</dbReference>
<dbReference type="Gene3D" id="2.10.70.10">
    <property type="entry name" value="Complement Module, domain 1"/>
    <property type="match status" value="5"/>
</dbReference>
<dbReference type="PANTHER" id="PTHR45785:SF7">
    <property type="entry name" value="COMPLEMENT FACTOR H"/>
    <property type="match status" value="1"/>
</dbReference>
<dbReference type="Pfam" id="PF00084">
    <property type="entry name" value="Sushi"/>
    <property type="match status" value="4"/>
</dbReference>
<dbReference type="OMA" id="KHCDYPH"/>
<feature type="non-terminal residue" evidence="7">
    <location>
        <position position="1"/>
    </location>
</feature>
<dbReference type="CDD" id="cd00033">
    <property type="entry name" value="CCP"/>
    <property type="match status" value="3"/>
</dbReference>